<feature type="domain" description="2Fe-2S ferredoxin-type" evidence="4">
    <location>
        <begin position="4"/>
        <end position="97"/>
    </location>
</feature>
<dbReference type="SUPFAM" id="SSF52343">
    <property type="entry name" value="Ferredoxin reductase-like, C-terminal NADP-linked domain"/>
    <property type="match status" value="1"/>
</dbReference>
<evidence type="ECO:0000313" key="7">
    <source>
        <dbReference type="Proteomes" id="UP000297385"/>
    </source>
</evidence>
<dbReference type="Pfam" id="PF00175">
    <property type="entry name" value="NAD_binding_1"/>
    <property type="match status" value="1"/>
</dbReference>
<comment type="cofactor">
    <cofactor evidence="1">
        <name>FAD</name>
        <dbReference type="ChEBI" id="CHEBI:57692"/>
    </cofactor>
</comment>
<sequence length="331" mass="35476">MSKIPVTLLFSDGVTHKIEVEPGGKLLDAAAEAGWRLLTDCSNGQCGTCSGQCVSGQLDLDDYDPSVLPDDEREDGAVLCCVARVNEPAIVELPYESSEIGSDEPPTQQGKVVSVARIAEETVRLDIEVSEPVCFLPGQYVRMRPAGQAEWRSYSMANENGQTRLVFFVRMVEGGVFSTWLSKAEVGNEIEVSAPRGSFFLRADACPRLFVAGGTGLAPFLAMLRAIRSGGYQSAPTRLLVGVRSGAHLFAQQEIDAIKAGFPELEVQYAAEKDAPPGCHEGYGTDLIAGLDVDPKTQVYLCGPPPMVEAGREAMAKAGLRKGDALCERFA</sequence>
<dbReference type="EMBL" id="SNVI01000005">
    <property type="protein sequence ID" value="TFE37793.1"/>
    <property type="molecule type" value="Genomic_DNA"/>
</dbReference>
<dbReference type="CDD" id="cd00207">
    <property type="entry name" value="fer2"/>
    <property type="match status" value="1"/>
</dbReference>
<dbReference type="InterPro" id="IPR017927">
    <property type="entry name" value="FAD-bd_FR_type"/>
</dbReference>
<dbReference type="AlphaFoldDB" id="A0A4Y8MK81"/>
<dbReference type="Gene3D" id="2.40.30.10">
    <property type="entry name" value="Translation factors"/>
    <property type="match status" value="1"/>
</dbReference>
<dbReference type="PANTHER" id="PTHR47354">
    <property type="entry name" value="NADH OXIDOREDUCTASE HCR"/>
    <property type="match status" value="1"/>
</dbReference>
<feature type="domain" description="FAD-binding FR-type" evidence="5">
    <location>
        <begin position="105"/>
        <end position="202"/>
    </location>
</feature>
<evidence type="ECO:0000256" key="2">
    <source>
        <dbReference type="ARBA" id="ARBA00022714"/>
    </source>
</evidence>
<keyword evidence="2" id="KW-0411">Iron-sulfur</keyword>
<dbReference type="GO" id="GO:0016491">
    <property type="term" value="F:oxidoreductase activity"/>
    <property type="evidence" value="ECO:0007669"/>
    <property type="project" value="InterPro"/>
</dbReference>
<dbReference type="InterPro" id="IPR001709">
    <property type="entry name" value="Flavoprot_Pyr_Nucl_cyt_Rdtase"/>
</dbReference>
<dbReference type="Pfam" id="PF00111">
    <property type="entry name" value="Fer2"/>
    <property type="match status" value="1"/>
</dbReference>
<dbReference type="Proteomes" id="UP000297385">
    <property type="component" value="Unassembled WGS sequence"/>
</dbReference>
<dbReference type="InterPro" id="IPR039261">
    <property type="entry name" value="FNR_nucleotide-bd"/>
</dbReference>
<dbReference type="InterPro" id="IPR012675">
    <property type="entry name" value="Beta-grasp_dom_sf"/>
</dbReference>
<dbReference type="InterPro" id="IPR008333">
    <property type="entry name" value="Cbr1-like_FAD-bd_dom"/>
</dbReference>
<dbReference type="PRINTS" id="PR00410">
    <property type="entry name" value="PHEHYDRXLASE"/>
</dbReference>
<evidence type="ECO:0000256" key="1">
    <source>
        <dbReference type="ARBA" id="ARBA00001974"/>
    </source>
</evidence>
<dbReference type="SUPFAM" id="SSF54292">
    <property type="entry name" value="2Fe-2S ferredoxin-like"/>
    <property type="match status" value="1"/>
</dbReference>
<dbReference type="InterPro" id="IPR001041">
    <property type="entry name" value="2Fe-2S_ferredoxin-type"/>
</dbReference>
<dbReference type="PRINTS" id="PR00371">
    <property type="entry name" value="FPNCR"/>
</dbReference>
<dbReference type="InterPro" id="IPR017938">
    <property type="entry name" value="Riboflavin_synthase-like_b-brl"/>
</dbReference>
<dbReference type="InterPro" id="IPR001433">
    <property type="entry name" value="OxRdtase_FAD/NAD-bd"/>
</dbReference>
<evidence type="ECO:0000313" key="6">
    <source>
        <dbReference type="EMBL" id="TFE37793.1"/>
    </source>
</evidence>
<accession>A0A4Y8MK81</accession>
<gene>
    <name evidence="6" type="ORF">E2553_41150</name>
</gene>
<evidence type="ECO:0000259" key="4">
    <source>
        <dbReference type="PROSITE" id="PS51085"/>
    </source>
</evidence>
<dbReference type="InterPro" id="IPR006058">
    <property type="entry name" value="2Fe2S_fd_BS"/>
</dbReference>
<dbReference type="PROSITE" id="PS51384">
    <property type="entry name" value="FAD_FR"/>
    <property type="match status" value="1"/>
</dbReference>
<dbReference type="SUPFAM" id="SSF63380">
    <property type="entry name" value="Riboflavin synthase domain-like"/>
    <property type="match status" value="1"/>
</dbReference>
<keyword evidence="2" id="KW-0001">2Fe-2S</keyword>
<keyword evidence="2" id="KW-0479">Metal-binding</keyword>
<dbReference type="Gene3D" id="3.10.20.30">
    <property type="match status" value="1"/>
</dbReference>
<dbReference type="InterPro" id="IPR036010">
    <property type="entry name" value="2Fe-2S_ferredoxin-like_sf"/>
</dbReference>
<dbReference type="PROSITE" id="PS51085">
    <property type="entry name" value="2FE2S_FER_2"/>
    <property type="match status" value="1"/>
</dbReference>
<dbReference type="GO" id="GO:0051537">
    <property type="term" value="F:2 iron, 2 sulfur cluster binding"/>
    <property type="evidence" value="ECO:0007669"/>
    <property type="project" value="UniProtKB-KW"/>
</dbReference>
<comment type="cofactor">
    <cofactor evidence="3">
        <name>[2Fe-2S] cluster</name>
        <dbReference type="ChEBI" id="CHEBI:190135"/>
    </cofactor>
</comment>
<proteinExistence type="predicted"/>
<evidence type="ECO:0000256" key="3">
    <source>
        <dbReference type="ARBA" id="ARBA00034078"/>
    </source>
</evidence>
<dbReference type="GeneID" id="97310773"/>
<dbReference type="RefSeq" id="WP_134466310.1">
    <property type="nucleotide sequence ID" value="NZ_JBHMFL010000148.1"/>
</dbReference>
<dbReference type="PANTHER" id="PTHR47354:SF5">
    <property type="entry name" value="PROTEIN RFBI"/>
    <property type="match status" value="1"/>
</dbReference>
<dbReference type="PROSITE" id="PS00197">
    <property type="entry name" value="2FE2S_FER_1"/>
    <property type="match status" value="1"/>
</dbReference>
<dbReference type="Gene3D" id="3.40.50.80">
    <property type="entry name" value="Nucleotide-binding domain of ferredoxin-NADP reductase (FNR) module"/>
    <property type="match status" value="1"/>
</dbReference>
<dbReference type="Pfam" id="PF00970">
    <property type="entry name" value="FAD_binding_6"/>
    <property type="match status" value="1"/>
</dbReference>
<evidence type="ECO:0000259" key="5">
    <source>
        <dbReference type="PROSITE" id="PS51384"/>
    </source>
</evidence>
<name>A0A4Y8MK81_9BURK</name>
<protein>
    <submittedName>
        <fullName evidence="6">2Fe-2S iron-sulfur cluster binding domain-containing protein</fullName>
    </submittedName>
</protein>
<organism evidence="6 7">
    <name type="scientific">Paraburkholderia dipogonis</name>
    <dbReference type="NCBI Taxonomy" id="1211383"/>
    <lineage>
        <taxon>Bacteria</taxon>
        <taxon>Pseudomonadati</taxon>
        <taxon>Pseudomonadota</taxon>
        <taxon>Betaproteobacteria</taxon>
        <taxon>Burkholderiales</taxon>
        <taxon>Burkholderiaceae</taxon>
        <taxon>Paraburkholderia</taxon>
    </lineage>
</organism>
<reference evidence="6 7" key="1">
    <citation type="submission" date="2019-03" db="EMBL/GenBank/DDBJ databases">
        <title>Complete Genome Sequence of Paraburkholderia dipogonis ICMP 19430T, a Nitrogen-fixing Symbiont of the South African Invasive Legume Dipogon lignosus in New Zealand.</title>
        <authorList>
            <person name="De Meyer S.E."/>
        </authorList>
    </citation>
    <scope>NUCLEOTIDE SEQUENCE [LARGE SCALE GENOMIC DNA]</scope>
    <source>
        <strain evidence="6 7">ICMP 19430</strain>
    </source>
</reference>
<comment type="caution">
    <text evidence="6">The sequence shown here is derived from an EMBL/GenBank/DDBJ whole genome shotgun (WGS) entry which is preliminary data.</text>
</comment>
<keyword evidence="2" id="KW-0408">Iron</keyword>
<dbReference type="InterPro" id="IPR050415">
    <property type="entry name" value="MRET"/>
</dbReference>